<dbReference type="HAMAP" id="MF_01365_B">
    <property type="entry name" value="Ribosomal_uL6_B"/>
    <property type="match status" value="1"/>
</dbReference>
<keyword evidence="2 6" id="KW-0699">rRNA-binding</keyword>
<sequence>MSRIGKLPIPVPSGVDVTVAEQLVTVKGPKGTLSHTVAVPLTIDRAEDGAVEVKRPNDERESRSLHGLTRTLIANMVTGVTEGYEKKLEIVGVGYRVLSKGPTQLEFQLGYSHTITFNAPDGITFTVDGPTRLGVQGIDKQLVGEVAANIRKLRKPEPYKGKGVRYAGEQIRRKVGKAGK</sequence>
<evidence type="ECO:0000256" key="7">
    <source>
        <dbReference type="RuleBase" id="RU003869"/>
    </source>
</evidence>
<dbReference type="GO" id="GO:0002181">
    <property type="term" value="P:cytoplasmic translation"/>
    <property type="evidence" value="ECO:0007669"/>
    <property type="project" value="TreeGrafter"/>
</dbReference>
<dbReference type="GO" id="GO:0022625">
    <property type="term" value="C:cytosolic large ribosomal subunit"/>
    <property type="evidence" value="ECO:0007669"/>
    <property type="project" value="UniProtKB-UniRule"/>
</dbReference>
<dbReference type="GO" id="GO:0003735">
    <property type="term" value="F:structural constituent of ribosome"/>
    <property type="evidence" value="ECO:0007669"/>
    <property type="project" value="UniProtKB-UniRule"/>
</dbReference>
<evidence type="ECO:0000313" key="10">
    <source>
        <dbReference type="EMBL" id="QNN51410.1"/>
    </source>
</evidence>
<keyword evidence="3 6" id="KW-0694">RNA-binding</keyword>
<dbReference type="PROSITE" id="PS00525">
    <property type="entry name" value="RIBOSOMAL_L6_1"/>
    <property type="match status" value="1"/>
</dbReference>
<organism evidence="10 11">
    <name type="scientific">Nocardioides mesophilus</name>
    <dbReference type="NCBI Taxonomy" id="433659"/>
    <lineage>
        <taxon>Bacteria</taxon>
        <taxon>Bacillati</taxon>
        <taxon>Actinomycetota</taxon>
        <taxon>Actinomycetes</taxon>
        <taxon>Propionibacteriales</taxon>
        <taxon>Nocardioidaceae</taxon>
        <taxon>Nocardioides</taxon>
    </lineage>
</organism>
<dbReference type="Pfam" id="PF00347">
    <property type="entry name" value="Ribosomal_L6"/>
    <property type="match status" value="2"/>
</dbReference>
<feature type="domain" description="Large ribosomal subunit protein uL6 alpha-beta" evidence="9">
    <location>
        <begin position="11"/>
        <end position="83"/>
    </location>
</feature>
<feature type="domain" description="Large ribosomal subunit protein uL6 alpha-beta" evidence="9">
    <location>
        <begin position="91"/>
        <end position="166"/>
    </location>
</feature>
<dbReference type="PIRSF" id="PIRSF002162">
    <property type="entry name" value="Ribosomal_L6"/>
    <property type="match status" value="1"/>
</dbReference>
<protein>
    <recommendedName>
        <fullName evidence="6">Large ribosomal subunit protein uL6</fullName>
    </recommendedName>
</protein>
<comment type="similarity">
    <text evidence="1 6 7">Belongs to the universal ribosomal protein uL6 family.</text>
</comment>
<keyword evidence="11" id="KW-1185">Reference proteome</keyword>
<dbReference type="Gene3D" id="3.90.930.12">
    <property type="entry name" value="Ribosomal protein L6, alpha-beta domain"/>
    <property type="match status" value="2"/>
</dbReference>
<dbReference type="NCBIfam" id="TIGR03654">
    <property type="entry name" value="L6_bact"/>
    <property type="match status" value="1"/>
</dbReference>
<dbReference type="PRINTS" id="PR00059">
    <property type="entry name" value="RIBOSOMALL6"/>
</dbReference>
<dbReference type="InterPro" id="IPR000702">
    <property type="entry name" value="Ribosomal_uL6-like"/>
</dbReference>
<name>A0A7G9R735_9ACTN</name>
<keyword evidence="4 6" id="KW-0689">Ribosomal protein</keyword>
<evidence type="ECO:0000313" key="11">
    <source>
        <dbReference type="Proteomes" id="UP000515947"/>
    </source>
</evidence>
<dbReference type="InterPro" id="IPR020040">
    <property type="entry name" value="Ribosomal_uL6_a/b-dom"/>
</dbReference>
<evidence type="ECO:0000256" key="3">
    <source>
        <dbReference type="ARBA" id="ARBA00022884"/>
    </source>
</evidence>
<reference evidence="10 11" key="1">
    <citation type="submission" date="2020-08" db="EMBL/GenBank/DDBJ databases">
        <title>Genome sequence of Nocardioides mesophilus KACC 16243T.</title>
        <authorList>
            <person name="Hyun D.-W."/>
            <person name="Bae J.-W."/>
        </authorList>
    </citation>
    <scope>NUCLEOTIDE SEQUENCE [LARGE SCALE GENOMIC DNA]</scope>
    <source>
        <strain evidence="10 11">KACC 16243</strain>
    </source>
</reference>
<dbReference type="KEGG" id="nmes:H9L09_12400"/>
<evidence type="ECO:0000256" key="1">
    <source>
        <dbReference type="ARBA" id="ARBA00009356"/>
    </source>
</evidence>
<dbReference type="PANTHER" id="PTHR11655">
    <property type="entry name" value="60S/50S RIBOSOMAL PROTEIN L6/L9"/>
    <property type="match status" value="1"/>
</dbReference>
<comment type="subunit">
    <text evidence="6">Part of the 50S ribosomal subunit.</text>
</comment>
<dbReference type="Proteomes" id="UP000515947">
    <property type="component" value="Chromosome"/>
</dbReference>
<dbReference type="InterPro" id="IPR036789">
    <property type="entry name" value="Ribosomal_uL6-like_a/b-dom_sf"/>
</dbReference>
<dbReference type="GO" id="GO:0019843">
    <property type="term" value="F:rRNA binding"/>
    <property type="evidence" value="ECO:0007669"/>
    <property type="project" value="UniProtKB-UniRule"/>
</dbReference>
<dbReference type="FunFam" id="3.90.930.12:FF:000001">
    <property type="entry name" value="50S ribosomal protein L6"/>
    <property type="match status" value="1"/>
</dbReference>
<dbReference type="RefSeq" id="WP_187577249.1">
    <property type="nucleotide sequence ID" value="NZ_CP060713.1"/>
</dbReference>
<evidence type="ECO:0000256" key="5">
    <source>
        <dbReference type="ARBA" id="ARBA00023274"/>
    </source>
</evidence>
<evidence type="ECO:0000256" key="2">
    <source>
        <dbReference type="ARBA" id="ARBA00022730"/>
    </source>
</evidence>
<dbReference type="PANTHER" id="PTHR11655:SF14">
    <property type="entry name" value="LARGE RIBOSOMAL SUBUNIT PROTEIN UL6M"/>
    <property type="match status" value="1"/>
</dbReference>
<evidence type="ECO:0000256" key="8">
    <source>
        <dbReference type="RuleBase" id="RU003870"/>
    </source>
</evidence>
<dbReference type="FunFam" id="3.90.930.12:FF:000002">
    <property type="entry name" value="50S ribosomal protein L6"/>
    <property type="match status" value="1"/>
</dbReference>
<accession>A0A7G9R735</accession>
<dbReference type="AlphaFoldDB" id="A0A7G9R735"/>
<evidence type="ECO:0000259" key="9">
    <source>
        <dbReference type="Pfam" id="PF00347"/>
    </source>
</evidence>
<dbReference type="InterPro" id="IPR002358">
    <property type="entry name" value="Ribosomal_uL6_CS"/>
</dbReference>
<evidence type="ECO:0000256" key="6">
    <source>
        <dbReference type="HAMAP-Rule" id="MF_01365"/>
    </source>
</evidence>
<evidence type="ECO:0000256" key="4">
    <source>
        <dbReference type="ARBA" id="ARBA00022980"/>
    </source>
</evidence>
<dbReference type="SUPFAM" id="SSF56053">
    <property type="entry name" value="Ribosomal protein L6"/>
    <property type="match status" value="2"/>
</dbReference>
<dbReference type="EMBL" id="CP060713">
    <property type="protein sequence ID" value="QNN51410.1"/>
    <property type="molecule type" value="Genomic_DNA"/>
</dbReference>
<comment type="function">
    <text evidence="6 8">This protein binds to the 23S rRNA, and is important in its secondary structure. It is located near the subunit interface in the base of the L7/L12 stalk, and near the tRNA binding site of the peptidyltransferase center.</text>
</comment>
<keyword evidence="5 6" id="KW-0687">Ribonucleoprotein</keyword>
<dbReference type="InterPro" id="IPR019906">
    <property type="entry name" value="Ribosomal_uL6_bac-type"/>
</dbReference>
<proteinExistence type="inferred from homology"/>
<gene>
    <name evidence="6 10" type="primary">rplF</name>
    <name evidence="10" type="ORF">H9L09_12400</name>
</gene>